<evidence type="ECO:0000256" key="1">
    <source>
        <dbReference type="ARBA" id="ARBA00022679"/>
    </source>
</evidence>
<dbReference type="STRING" id="1433126.BN938_0576"/>
<evidence type="ECO:0000259" key="2">
    <source>
        <dbReference type="Pfam" id="PF02709"/>
    </source>
</evidence>
<dbReference type="InterPro" id="IPR029044">
    <property type="entry name" value="Nucleotide-diphossugar_trans"/>
</dbReference>
<dbReference type="Proteomes" id="UP000027616">
    <property type="component" value="Chromosome I"/>
</dbReference>
<accession>A0A060R6I5</accession>
<dbReference type="AlphaFoldDB" id="A0A060R6I5"/>
<protein>
    <recommendedName>
        <fullName evidence="2">Galactosyltransferase C-terminal domain-containing protein</fullName>
    </recommendedName>
</protein>
<dbReference type="GO" id="GO:0016740">
    <property type="term" value="F:transferase activity"/>
    <property type="evidence" value="ECO:0007669"/>
    <property type="project" value="UniProtKB-KW"/>
</dbReference>
<name>A0A060R6I5_9BACT</name>
<dbReference type="OrthoDB" id="7295299at2"/>
<dbReference type="KEGG" id="rbc:BN938_0576"/>
<evidence type="ECO:0000313" key="4">
    <source>
        <dbReference type="Proteomes" id="UP000027616"/>
    </source>
</evidence>
<evidence type="ECO:0000313" key="3">
    <source>
        <dbReference type="EMBL" id="CDN30681.1"/>
    </source>
</evidence>
<dbReference type="HOGENOM" id="CLU_1096911_0_0_10"/>
<sequence length="245" mass="28586">MESPNLKHYSDLTIVIPVRIDSAERLRNLNFVLNRLRELEGLKIIVLEADIVPKTDNYEGVRKVFVEDCNPLFHRTKYINILNSLADTKLLGVWDSDVIVPLEQFDDALELLRSNSADMVYPYDGRFYNVYGSLLEEFLQSRDEKILTQNRDNHHLVFGHHSCGGAFVVRREAYTQAGGENERFIAWAPEDLERYKRWEILGYRVLRTQGAIYHLWHPIGENSRYFNSQIKIDALKTLLEICRGK</sequence>
<keyword evidence="4" id="KW-1185">Reference proteome</keyword>
<dbReference type="SUPFAM" id="SSF53448">
    <property type="entry name" value="Nucleotide-diphospho-sugar transferases"/>
    <property type="match status" value="1"/>
</dbReference>
<dbReference type="Pfam" id="PF02709">
    <property type="entry name" value="Glyco_transf_7C"/>
    <property type="match status" value="1"/>
</dbReference>
<dbReference type="Gene3D" id="3.90.550.10">
    <property type="entry name" value="Spore Coat Polysaccharide Biosynthesis Protein SpsA, Chain A"/>
    <property type="match status" value="1"/>
</dbReference>
<proteinExistence type="predicted"/>
<reference evidence="3 4" key="1">
    <citation type="journal article" date="2015" name="Genome Announc.">
        <title>Complete Genome Sequence of the Novel Leech Symbiont Mucinivorans hirudinis M3T.</title>
        <authorList>
            <person name="Nelson M.C."/>
            <person name="Bomar L."/>
            <person name="Graf J."/>
        </authorList>
    </citation>
    <scope>NUCLEOTIDE SEQUENCE [LARGE SCALE GENOMIC DNA]</scope>
    <source>
        <strain evidence="4">M3</strain>
    </source>
</reference>
<gene>
    <name evidence="3" type="ORF">BN938_0576</name>
</gene>
<feature type="domain" description="Galactosyltransferase C-terminal" evidence="2">
    <location>
        <begin position="162"/>
        <end position="214"/>
    </location>
</feature>
<organism evidence="3 4">
    <name type="scientific">Mucinivorans hirudinis</name>
    <dbReference type="NCBI Taxonomy" id="1433126"/>
    <lineage>
        <taxon>Bacteria</taxon>
        <taxon>Pseudomonadati</taxon>
        <taxon>Bacteroidota</taxon>
        <taxon>Bacteroidia</taxon>
        <taxon>Bacteroidales</taxon>
        <taxon>Rikenellaceae</taxon>
        <taxon>Mucinivorans</taxon>
    </lineage>
</organism>
<keyword evidence="1" id="KW-0808">Transferase</keyword>
<dbReference type="InterPro" id="IPR027791">
    <property type="entry name" value="Galactosyl_T_C"/>
</dbReference>
<dbReference type="EMBL" id="HG934468">
    <property type="protein sequence ID" value="CDN30681.1"/>
    <property type="molecule type" value="Genomic_DNA"/>
</dbReference>
<dbReference type="eggNOG" id="COG1216">
    <property type="taxonomic scope" value="Bacteria"/>
</dbReference>